<organism evidence="1 2">
    <name type="scientific">Komarekiella delphini-convector SJRDD-AB1</name>
    <dbReference type="NCBI Taxonomy" id="2593771"/>
    <lineage>
        <taxon>Bacteria</taxon>
        <taxon>Bacillati</taxon>
        <taxon>Cyanobacteriota</taxon>
        <taxon>Cyanophyceae</taxon>
        <taxon>Nostocales</taxon>
        <taxon>Nostocaceae</taxon>
        <taxon>Komarekiella</taxon>
        <taxon>Komarekiella delphini-convector</taxon>
    </lineage>
</organism>
<gene>
    <name evidence="1" type="ORF">FNW02_28795</name>
</gene>
<proteinExistence type="predicted"/>
<keyword evidence="2" id="KW-1185">Reference proteome</keyword>
<sequence length="247" mass="27240">MSKSALKNKVDSIRRTLKTKGIEVSGTVIESKLLEMFPNFESDWCPDARSEVIKALTSDLQPTELATVDSSLQTVDNNSVSNLSNWENPTNNTKNIGTELVSDIEDLQALAHPKEETISTQITLSDANKRALTRQKSQELGINLNDSEINSIADSVEHCGDSLDEMLGEIQSALIAYIDHNASLNTQKIDTALDNVVEYAEQKFTQNSQHLSNRLRTFSQEIEAVATHNKSQIKSILSRLAIPAQTG</sequence>
<dbReference type="EMBL" id="VJXY01000046">
    <property type="protein sequence ID" value="MBD6619708.1"/>
    <property type="molecule type" value="Genomic_DNA"/>
</dbReference>
<accession>A0AA40T2W7</accession>
<dbReference type="RefSeq" id="WP_191760902.1">
    <property type="nucleotide sequence ID" value="NZ_VJXY01000046.1"/>
</dbReference>
<dbReference type="AlphaFoldDB" id="A0AA40T2W7"/>
<name>A0AA40T2W7_9NOST</name>
<reference evidence="1" key="1">
    <citation type="submission" date="2019-07" db="EMBL/GenBank/DDBJ databases">
        <title>Toxilogical consequences of a new and cryptic species of cyanobacteria (Komarekiella delphini-convector) recovered from the epidermis of a bottlenose dolphin and 1500 ft. in the air.</title>
        <authorList>
            <person name="Brown A.O."/>
            <person name="Dvorak P."/>
            <person name="Villanueva C.D."/>
            <person name="Foss A.J."/>
            <person name="Garvey A.D."/>
            <person name="Gibson Q.A."/>
            <person name="Johansen J.R."/>
            <person name="Casamatta D.A."/>
        </authorList>
    </citation>
    <scope>NUCLEOTIDE SEQUENCE</scope>
    <source>
        <strain evidence="1">SJRDD-AB1</strain>
    </source>
</reference>
<evidence type="ECO:0000313" key="1">
    <source>
        <dbReference type="EMBL" id="MBD6619708.1"/>
    </source>
</evidence>
<dbReference type="Proteomes" id="UP001165986">
    <property type="component" value="Unassembled WGS sequence"/>
</dbReference>
<protein>
    <submittedName>
        <fullName evidence="1">Uncharacterized protein</fullName>
    </submittedName>
</protein>
<evidence type="ECO:0000313" key="2">
    <source>
        <dbReference type="Proteomes" id="UP001165986"/>
    </source>
</evidence>
<comment type="caution">
    <text evidence="1">The sequence shown here is derived from an EMBL/GenBank/DDBJ whole genome shotgun (WGS) entry which is preliminary data.</text>
</comment>